<dbReference type="PRINTS" id="PR00355">
    <property type="entry name" value="ADRENODOXIN"/>
</dbReference>
<dbReference type="InterPro" id="IPR012675">
    <property type="entry name" value="Beta-grasp_dom_sf"/>
</dbReference>
<comment type="similarity">
    <text evidence="1">Belongs to the adrenodoxin/putidaredoxin family.</text>
</comment>
<dbReference type="GO" id="GO:0140647">
    <property type="term" value="P:P450-containing electron transport chain"/>
    <property type="evidence" value="ECO:0007669"/>
    <property type="project" value="InterPro"/>
</dbReference>
<dbReference type="GO" id="GO:0005739">
    <property type="term" value="C:mitochondrion"/>
    <property type="evidence" value="ECO:0007669"/>
    <property type="project" value="TreeGrafter"/>
</dbReference>
<dbReference type="InterPro" id="IPR018298">
    <property type="entry name" value="Adrenodoxin_Fe-S_BS"/>
</dbReference>
<keyword evidence="3" id="KW-0479">Metal-binding</keyword>
<dbReference type="Gene3D" id="3.10.20.30">
    <property type="match status" value="1"/>
</dbReference>
<name>A0A0A9X6E7_LYGHE</name>
<reference evidence="7" key="2">
    <citation type="submission" date="2014-07" db="EMBL/GenBank/DDBJ databases">
        <authorList>
            <person name="Hull J."/>
        </authorList>
    </citation>
    <scope>NUCLEOTIDE SEQUENCE</scope>
</reference>
<sequence>MYSTKGVGSEEMQPVIYNTKGYEEIHTTVTHHCDTPPYNAHTPLHNAHTHHCTTHIQKVSPQVYLEGACECSLACSTCHVILDSTFFTKTPEASEEEEDLLDQASCVTETSRLACQITLQEHHNGLSLELPKFSRNFYVDNHVPQPH</sequence>
<dbReference type="SUPFAM" id="SSF54292">
    <property type="entry name" value="2Fe-2S ferredoxin-like"/>
    <property type="match status" value="1"/>
</dbReference>
<reference evidence="7" key="1">
    <citation type="journal article" date="2014" name="PLoS ONE">
        <title>Transcriptome-Based Identification of ABC Transporters in the Western Tarnished Plant Bug Lygus hesperus.</title>
        <authorList>
            <person name="Hull J.J."/>
            <person name="Chaney K."/>
            <person name="Geib S.M."/>
            <person name="Fabrick J.A."/>
            <person name="Brent C.S."/>
            <person name="Walsh D."/>
            <person name="Lavine L.C."/>
        </authorList>
    </citation>
    <scope>NUCLEOTIDE SEQUENCE</scope>
</reference>
<comment type="cofactor">
    <cofactor evidence="6">
        <name>[2Fe-2S] cluster</name>
        <dbReference type="ChEBI" id="CHEBI:190135"/>
    </cofactor>
</comment>
<evidence type="ECO:0000256" key="2">
    <source>
        <dbReference type="ARBA" id="ARBA00022714"/>
    </source>
</evidence>
<keyword evidence="2" id="KW-0001">2Fe-2S</keyword>
<dbReference type="PROSITE" id="PS00814">
    <property type="entry name" value="ADX"/>
    <property type="match status" value="1"/>
</dbReference>
<organism evidence="7">
    <name type="scientific">Lygus hesperus</name>
    <name type="common">Western plant bug</name>
    <dbReference type="NCBI Taxonomy" id="30085"/>
    <lineage>
        <taxon>Eukaryota</taxon>
        <taxon>Metazoa</taxon>
        <taxon>Ecdysozoa</taxon>
        <taxon>Arthropoda</taxon>
        <taxon>Hexapoda</taxon>
        <taxon>Insecta</taxon>
        <taxon>Pterygota</taxon>
        <taxon>Neoptera</taxon>
        <taxon>Paraneoptera</taxon>
        <taxon>Hemiptera</taxon>
        <taxon>Heteroptera</taxon>
        <taxon>Panheteroptera</taxon>
        <taxon>Cimicomorpha</taxon>
        <taxon>Miridae</taxon>
        <taxon>Mirini</taxon>
        <taxon>Lygus</taxon>
    </lineage>
</organism>
<dbReference type="CDD" id="cd00207">
    <property type="entry name" value="fer2"/>
    <property type="match status" value="1"/>
</dbReference>
<proteinExistence type="inferred from homology"/>
<evidence type="ECO:0000313" key="7">
    <source>
        <dbReference type="EMBL" id="JAG14398.1"/>
    </source>
</evidence>
<accession>A0A0A9X6E7</accession>
<evidence type="ECO:0000256" key="4">
    <source>
        <dbReference type="ARBA" id="ARBA00023004"/>
    </source>
</evidence>
<dbReference type="PANTHER" id="PTHR23426:SF65">
    <property type="entry name" value="FERREDOXIN-2, MITOCHONDRIAL"/>
    <property type="match status" value="1"/>
</dbReference>
<evidence type="ECO:0000256" key="3">
    <source>
        <dbReference type="ARBA" id="ARBA00022723"/>
    </source>
</evidence>
<dbReference type="InterPro" id="IPR001055">
    <property type="entry name" value="Adrenodoxin-like"/>
</dbReference>
<evidence type="ECO:0000256" key="1">
    <source>
        <dbReference type="ARBA" id="ARBA00010914"/>
    </source>
</evidence>
<evidence type="ECO:0000313" key="8">
    <source>
        <dbReference type="EMBL" id="JAG30855.1"/>
    </source>
</evidence>
<dbReference type="InterPro" id="IPR001041">
    <property type="entry name" value="2Fe-2S_ferredoxin-type"/>
</dbReference>
<dbReference type="GO" id="GO:0051537">
    <property type="term" value="F:2 iron, 2 sulfur cluster binding"/>
    <property type="evidence" value="ECO:0007669"/>
    <property type="project" value="UniProtKB-KW"/>
</dbReference>
<dbReference type="PANTHER" id="PTHR23426">
    <property type="entry name" value="FERREDOXIN/ADRENODOXIN"/>
    <property type="match status" value="1"/>
</dbReference>
<dbReference type="GO" id="GO:0046872">
    <property type="term" value="F:metal ion binding"/>
    <property type="evidence" value="ECO:0007669"/>
    <property type="project" value="UniProtKB-KW"/>
</dbReference>
<dbReference type="InterPro" id="IPR036010">
    <property type="entry name" value="2Fe-2S_ferredoxin-like_sf"/>
</dbReference>
<keyword evidence="5" id="KW-0411">Iron-sulfur</keyword>
<keyword evidence="4" id="KW-0408">Iron</keyword>
<gene>
    <name evidence="7" type="primary">fdx1l_10</name>
    <name evidence="8" type="synonym">fdx1l_3</name>
    <name evidence="8" type="ORF">CM83_61329</name>
    <name evidence="7" type="ORF">CM83_61341</name>
</gene>
<evidence type="ECO:0000256" key="6">
    <source>
        <dbReference type="ARBA" id="ARBA00034078"/>
    </source>
</evidence>
<evidence type="ECO:0000256" key="5">
    <source>
        <dbReference type="ARBA" id="ARBA00023014"/>
    </source>
</evidence>
<protein>
    <submittedName>
        <fullName evidence="7">Adrenodoxin-like protein, mitochondrial</fullName>
    </submittedName>
</protein>
<dbReference type="GO" id="GO:0009055">
    <property type="term" value="F:electron transfer activity"/>
    <property type="evidence" value="ECO:0007669"/>
    <property type="project" value="TreeGrafter"/>
</dbReference>
<dbReference type="AlphaFoldDB" id="A0A0A9X6E7"/>
<dbReference type="EMBL" id="GBHO01029206">
    <property type="protein sequence ID" value="JAG14398.1"/>
    <property type="molecule type" value="Transcribed_RNA"/>
</dbReference>
<dbReference type="EMBL" id="GBHO01012749">
    <property type="protein sequence ID" value="JAG30855.1"/>
    <property type="molecule type" value="Transcribed_RNA"/>
</dbReference>